<reference evidence="8 9" key="1">
    <citation type="submission" date="2012-10" db="EMBL/GenBank/DDBJ databases">
        <title>The draft sequence of the Mycobacterium pheli genome.</title>
        <authorList>
            <person name="Pettersson B.M.F."/>
            <person name="Das S."/>
            <person name="Dasgupta S."/>
            <person name="Bhattacharya A."/>
            <person name="Kirsebom L.A."/>
        </authorList>
    </citation>
    <scope>NUCLEOTIDE SEQUENCE [LARGE SCALE GENOMIC DNA]</scope>
    <source>
        <strain evidence="8 9">CCUG 21000</strain>
    </source>
</reference>
<dbReference type="Proteomes" id="UP000325690">
    <property type="component" value="Unassembled WGS sequence"/>
</dbReference>
<sequence length="145" mass="15726">MIMNGFETRLAGYSSHFLSLFRIVAGLMFMLHGTMKLFGWPLGEAVPVGTWPFWFAGVIELVAGLLITIGLFTRIAAFVASGQMAVAYFWMHWPPLEGEERGFWPMQNGGEAVLLYCFGFLALAALGAGAWSVDAARGKGVSATV</sequence>
<dbReference type="Pfam" id="PF07681">
    <property type="entry name" value="DoxX"/>
    <property type="match status" value="1"/>
</dbReference>
<evidence type="ECO:0000256" key="4">
    <source>
        <dbReference type="ARBA" id="ARBA00022692"/>
    </source>
</evidence>
<comment type="caution">
    <text evidence="8">The sequence shown here is derived from an EMBL/GenBank/DDBJ whole genome shotgun (WGS) entry which is preliminary data.</text>
</comment>
<comment type="similarity">
    <text evidence="2">Belongs to the DoxX family.</text>
</comment>
<dbReference type="InterPro" id="IPR032808">
    <property type="entry name" value="DoxX"/>
</dbReference>
<feature type="transmembrane region" description="Helical" evidence="7">
    <location>
        <begin position="75"/>
        <end position="93"/>
    </location>
</feature>
<feature type="transmembrane region" description="Helical" evidence="7">
    <location>
        <begin position="113"/>
        <end position="133"/>
    </location>
</feature>
<keyword evidence="5 7" id="KW-1133">Transmembrane helix</keyword>
<keyword evidence="6 7" id="KW-0472">Membrane</keyword>
<evidence type="ECO:0000256" key="5">
    <source>
        <dbReference type="ARBA" id="ARBA00022989"/>
    </source>
</evidence>
<keyword evidence="3" id="KW-1003">Cell membrane</keyword>
<feature type="transmembrane region" description="Helical" evidence="7">
    <location>
        <begin position="51"/>
        <end position="68"/>
    </location>
</feature>
<evidence type="ECO:0000256" key="3">
    <source>
        <dbReference type="ARBA" id="ARBA00022475"/>
    </source>
</evidence>
<dbReference type="GO" id="GO:0005886">
    <property type="term" value="C:plasma membrane"/>
    <property type="evidence" value="ECO:0007669"/>
    <property type="project" value="UniProtKB-SubCell"/>
</dbReference>
<organism evidence="8 9">
    <name type="scientific">Mycolicibacterium phlei DSM 43239 = CCUG 21000</name>
    <dbReference type="NCBI Taxonomy" id="1226750"/>
    <lineage>
        <taxon>Bacteria</taxon>
        <taxon>Bacillati</taxon>
        <taxon>Actinomycetota</taxon>
        <taxon>Actinomycetes</taxon>
        <taxon>Mycobacteriales</taxon>
        <taxon>Mycobacteriaceae</taxon>
        <taxon>Mycolicibacterium</taxon>
    </lineage>
</organism>
<dbReference type="InterPro" id="IPR051907">
    <property type="entry name" value="DoxX-like_oxidoreductase"/>
</dbReference>
<accession>A0A5N5V5B6</accession>
<evidence type="ECO:0000256" key="7">
    <source>
        <dbReference type="SAM" id="Phobius"/>
    </source>
</evidence>
<evidence type="ECO:0000256" key="6">
    <source>
        <dbReference type="ARBA" id="ARBA00023136"/>
    </source>
</evidence>
<protein>
    <submittedName>
        <fullName evidence="8">Membrane protein</fullName>
    </submittedName>
</protein>
<dbReference type="EMBL" id="ANBP01000010">
    <property type="protein sequence ID" value="KAB7757065.1"/>
    <property type="molecule type" value="Genomic_DNA"/>
</dbReference>
<dbReference type="AlphaFoldDB" id="A0A5N5V5B6"/>
<keyword evidence="9" id="KW-1185">Reference proteome</keyword>
<feature type="transmembrane region" description="Helical" evidence="7">
    <location>
        <begin position="12"/>
        <end position="31"/>
    </location>
</feature>
<dbReference type="PANTHER" id="PTHR33452">
    <property type="entry name" value="OXIDOREDUCTASE CATD-RELATED"/>
    <property type="match status" value="1"/>
</dbReference>
<evidence type="ECO:0000256" key="2">
    <source>
        <dbReference type="ARBA" id="ARBA00006679"/>
    </source>
</evidence>
<proteinExistence type="inferred from homology"/>
<name>A0A5N5V5B6_MYCPH</name>
<dbReference type="PANTHER" id="PTHR33452:SF4">
    <property type="entry name" value="BLL4328 PROTEIN"/>
    <property type="match status" value="1"/>
</dbReference>
<evidence type="ECO:0000313" key="8">
    <source>
        <dbReference type="EMBL" id="KAB7757065.1"/>
    </source>
</evidence>
<gene>
    <name evidence="8" type="ORF">MPHL21000_09215</name>
</gene>
<evidence type="ECO:0000313" key="9">
    <source>
        <dbReference type="Proteomes" id="UP000325690"/>
    </source>
</evidence>
<evidence type="ECO:0000256" key="1">
    <source>
        <dbReference type="ARBA" id="ARBA00004651"/>
    </source>
</evidence>
<keyword evidence="4 7" id="KW-0812">Transmembrane</keyword>
<comment type="subcellular location">
    <subcellularLocation>
        <location evidence="1">Cell membrane</location>
        <topology evidence="1">Multi-pass membrane protein</topology>
    </subcellularLocation>
</comment>